<keyword evidence="4" id="KW-0902">Two-component regulatory system</keyword>
<dbReference type="Gene3D" id="3.40.50.2300">
    <property type="match status" value="1"/>
</dbReference>
<evidence type="ECO:0000256" key="5">
    <source>
        <dbReference type="ARBA" id="ARBA00023015"/>
    </source>
</evidence>
<dbReference type="Pfam" id="PF00072">
    <property type="entry name" value="Response_reg"/>
    <property type="match status" value="1"/>
</dbReference>
<reference evidence="10 11" key="1">
    <citation type="submission" date="2023-12" db="EMBL/GenBank/DDBJ databases">
        <title>Whole-genome sequencing of halo(alkali)philic microorganisms from hypersaline lakes.</title>
        <authorList>
            <person name="Sorokin D.Y."/>
            <person name="Merkel A.Y."/>
            <person name="Messina E."/>
            <person name="Yakimov M."/>
        </authorList>
    </citation>
    <scope>NUCLEOTIDE SEQUENCE [LARGE SCALE GENOMIC DNA]</scope>
    <source>
        <strain evidence="10 11">AB-CW1</strain>
    </source>
</reference>
<sequence>MTAAHILVVDDESDIREMVQDILVDEGYRVTVAANAQEARRAHDAEELDLILLDIWMPDVDGITLLKEWTRSGELDCPVVIMSGHGTVDTAVEATRLGAQEFLEKPLSMAKLLQIVGEALESGREERERRKARSILSPLVEPVGKSPLMRDVRAKVQKVAAEPSPVLLLGEAGTGRETLARYLHAESPRSDGRFVNVILSGLRSDEAEERLFGRMQGGQLEPGYLEKARGGTLFLNELADMTPEAQRVLMAALEAGSYRPVGSDQREKLDIRLVASAQAGINRLVEQGRFRQDLLNQLDVLPVRVPPLREYREDVPDLIRYYVDVLVDQEGLPFRRFSVGAQNRLRNYPWPGNIRELKNMVHRFLALSDREEVSLEEVERELDREEAEQQAEPLVKQDLLGLTLREARERFERAYLEQQLELCGGRVGKLAERVGLERTHLYRKLKALGIDISKN</sequence>
<evidence type="ECO:0000259" key="8">
    <source>
        <dbReference type="PROSITE" id="PS50045"/>
    </source>
</evidence>
<feature type="domain" description="Response regulatory" evidence="9">
    <location>
        <begin position="5"/>
        <end position="120"/>
    </location>
</feature>
<dbReference type="SUPFAM" id="SSF52172">
    <property type="entry name" value="CheY-like"/>
    <property type="match status" value="1"/>
</dbReference>
<evidence type="ECO:0000256" key="6">
    <source>
        <dbReference type="ARBA" id="ARBA00023163"/>
    </source>
</evidence>
<dbReference type="Pfam" id="PF02954">
    <property type="entry name" value="HTH_8"/>
    <property type="match status" value="1"/>
</dbReference>
<dbReference type="AlphaFoldDB" id="A0AAP6MN74"/>
<dbReference type="InterPro" id="IPR001789">
    <property type="entry name" value="Sig_transdc_resp-reg_receiver"/>
</dbReference>
<evidence type="ECO:0000259" key="9">
    <source>
        <dbReference type="PROSITE" id="PS50110"/>
    </source>
</evidence>
<dbReference type="InterPro" id="IPR009057">
    <property type="entry name" value="Homeodomain-like_sf"/>
</dbReference>
<evidence type="ECO:0000256" key="2">
    <source>
        <dbReference type="ARBA" id="ARBA00022741"/>
    </source>
</evidence>
<dbReference type="GO" id="GO:0043565">
    <property type="term" value="F:sequence-specific DNA binding"/>
    <property type="evidence" value="ECO:0007669"/>
    <property type="project" value="InterPro"/>
</dbReference>
<dbReference type="Proteomes" id="UP001302316">
    <property type="component" value="Unassembled WGS sequence"/>
</dbReference>
<dbReference type="GO" id="GO:0005524">
    <property type="term" value="F:ATP binding"/>
    <property type="evidence" value="ECO:0007669"/>
    <property type="project" value="UniProtKB-KW"/>
</dbReference>
<dbReference type="GO" id="GO:0006355">
    <property type="term" value="P:regulation of DNA-templated transcription"/>
    <property type="evidence" value="ECO:0007669"/>
    <property type="project" value="InterPro"/>
</dbReference>
<keyword evidence="3" id="KW-0067">ATP-binding</keyword>
<dbReference type="SMART" id="SM00448">
    <property type="entry name" value="REC"/>
    <property type="match status" value="1"/>
</dbReference>
<dbReference type="PANTHER" id="PTHR32071">
    <property type="entry name" value="TRANSCRIPTIONAL REGULATORY PROTEIN"/>
    <property type="match status" value="1"/>
</dbReference>
<dbReference type="CDD" id="cd17550">
    <property type="entry name" value="REC_NtrX-like"/>
    <property type="match status" value="1"/>
</dbReference>
<feature type="modified residue" description="4-aspartylphosphate" evidence="7">
    <location>
        <position position="54"/>
    </location>
</feature>
<dbReference type="Gene3D" id="3.40.50.300">
    <property type="entry name" value="P-loop containing nucleotide triphosphate hydrolases"/>
    <property type="match status" value="1"/>
</dbReference>
<keyword evidence="2" id="KW-0547">Nucleotide-binding</keyword>
<evidence type="ECO:0000313" key="10">
    <source>
        <dbReference type="EMBL" id="MEA5446201.1"/>
    </source>
</evidence>
<evidence type="ECO:0000256" key="1">
    <source>
        <dbReference type="ARBA" id="ARBA00022553"/>
    </source>
</evidence>
<gene>
    <name evidence="10" type="ORF">VCB98_10255</name>
</gene>
<dbReference type="RefSeq" id="WP_346052300.1">
    <property type="nucleotide sequence ID" value="NZ_JAYGII010000023.1"/>
</dbReference>
<evidence type="ECO:0000256" key="4">
    <source>
        <dbReference type="ARBA" id="ARBA00023012"/>
    </source>
</evidence>
<dbReference type="InterPro" id="IPR027417">
    <property type="entry name" value="P-loop_NTPase"/>
</dbReference>
<dbReference type="InterPro" id="IPR058031">
    <property type="entry name" value="AAA_lid_NorR"/>
</dbReference>
<dbReference type="InterPro" id="IPR002078">
    <property type="entry name" value="Sigma_54_int"/>
</dbReference>
<dbReference type="PANTHER" id="PTHR32071:SF17">
    <property type="entry name" value="TRANSCRIPTIONAL REGULATOR (NTRC FAMILY)"/>
    <property type="match status" value="1"/>
</dbReference>
<dbReference type="Gene3D" id="1.10.8.60">
    <property type="match status" value="1"/>
</dbReference>
<dbReference type="SUPFAM" id="SSF46689">
    <property type="entry name" value="Homeodomain-like"/>
    <property type="match status" value="1"/>
</dbReference>
<keyword evidence="6" id="KW-0804">Transcription</keyword>
<dbReference type="Pfam" id="PF00158">
    <property type="entry name" value="Sigma54_activat"/>
    <property type="match status" value="1"/>
</dbReference>
<dbReference type="SUPFAM" id="SSF52540">
    <property type="entry name" value="P-loop containing nucleoside triphosphate hydrolases"/>
    <property type="match status" value="1"/>
</dbReference>
<dbReference type="Gene3D" id="1.10.10.60">
    <property type="entry name" value="Homeodomain-like"/>
    <property type="match status" value="1"/>
</dbReference>
<keyword evidence="5" id="KW-0805">Transcription regulation</keyword>
<dbReference type="InterPro" id="IPR011006">
    <property type="entry name" value="CheY-like_superfamily"/>
</dbReference>
<evidence type="ECO:0000313" key="11">
    <source>
        <dbReference type="Proteomes" id="UP001302316"/>
    </source>
</evidence>
<accession>A0AAP6MN74</accession>
<dbReference type="FunFam" id="3.40.50.2300:FF:000018">
    <property type="entry name" value="DNA-binding transcriptional regulator NtrC"/>
    <property type="match status" value="1"/>
</dbReference>
<dbReference type="EMBL" id="JAYGII010000023">
    <property type="protein sequence ID" value="MEA5446201.1"/>
    <property type="molecule type" value="Genomic_DNA"/>
</dbReference>
<organism evidence="10 11">
    <name type="scientific">Natronospira elongata</name>
    <dbReference type="NCBI Taxonomy" id="3110268"/>
    <lineage>
        <taxon>Bacteria</taxon>
        <taxon>Pseudomonadati</taxon>
        <taxon>Pseudomonadota</taxon>
        <taxon>Gammaproteobacteria</taxon>
        <taxon>Natronospirales</taxon>
        <taxon>Natronospiraceae</taxon>
        <taxon>Natronospira</taxon>
    </lineage>
</organism>
<evidence type="ECO:0000256" key="3">
    <source>
        <dbReference type="ARBA" id="ARBA00022840"/>
    </source>
</evidence>
<keyword evidence="11" id="KW-1185">Reference proteome</keyword>
<dbReference type="GO" id="GO:0000160">
    <property type="term" value="P:phosphorelay signal transduction system"/>
    <property type="evidence" value="ECO:0007669"/>
    <property type="project" value="UniProtKB-KW"/>
</dbReference>
<comment type="caution">
    <text evidence="10">The sequence shown here is derived from an EMBL/GenBank/DDBJ whole genome shotgun (WGS) entry which is preliminary data.</text>
</comment>
<keyword evidence="1 7" id="KW-0597">Phosphoprotein</keyword>
<dbReference type="InterPro" id="IPR003593">
    <property type="entry name" value="AAA+_ATPase"/>
</dbReference>
<dbReference type="Pfam" id="PF25601">
    <property type="entry name" value="AAA_lid_14"/>
    <property type="match status" value="1"/>
</dbReference>
<dbReference type="CDD" id="cd00009">
    <property type="entry name" value="AAA"/>
    <property type="match status" value="1"/>
</dbReference>
<dbReference type="InterPro" id="IPR025944">
    <property type="entry name" value="Sigma_54_int_dom_CS"/>
</dbReference>
<dbReference type="PROSITE" id="PS50110">
    <property type="entry name" value="RESPONSE_REGULATORY"/>
    <property type="match status" value="1"/>
</dbReference>
<protein>
    <submittedName>
        <fullName evidence="10">Sigma-54 dependent transcriptional regulator</fullName>
    </submittedName>
</protein>
<dbReference type="InterPro" id="IPR002197">
    <property type="entry name" value="HTH_Fis"/>
</dbReference>
<evidence type="ECO:0000256" key="7">
    <source>
        <dbReference type="PROSITE-ProRule" id="PRU00169"/>
    </source>
</evidence>
<dbReference type="PROSITE" id="PS50045">
    <property type="entry name" value="SIGMA54_INTERACT_4"/>
    <property type="match status" value="1"/>
</dbReference>
<dbReference type="SMART" id="SM00382">
    <property type="entry name" value="AAA"/>
    <property type="match status" value="1"/>
</dbReference>
<name>A0AAP6MN74_9GAMM</name>
<proteinExistence type="predicted"/>
<feature type="domain" description="Sigma-54 factor interaction" evidence="8">
    <location>
        <begin position="142"/>
        <end position="366"/>
    </location>
</feature>
<dbReference type="PROSITE" id="PS00688">
    <property type="entry name" value="SIGMA54_INTERACT_3"/>
    <property type="match status" value="1"/>
</dbReference>